<evidence type="ECO:0000256" key="11">
    <source>
        <dbReference type="SAM" id="MobiDB-lite"/>
    </source>
</evidence>
<dbReference type="Proteomes" id="UP000006727">
    <property type="component" value="Chromosome 17"/>
</dbReference>
<reference evidence="13" key="3">
    <citation type="submission" date="2020-12" db="UniProtKB">
        <authorList>
            <consortium name="EnsemblPlants"/>
        </authorList>
    </citation>
    <scope>IDENTIFICATION</scope>
</reference>
<feature type="region of interest" description="Disordered" evidence="11">
    <location>
        <begin position="231"/>
        <end position="355"/>
    </location>
</feature>
<keyword evidence="14" id="KW-1185">Reference proteome</keyword>
<dbReference type="EnsemblPlants" id="Pp3c17_960V3.4">
    <property type="protein sequence ID" value="Pp3c17_960V3.4"/>
    <property type="gene ID" value="Pp3c17_960"/>
</dbReference>
<sequence>MMAEIKNDSQPLSFEIPPPSISASFRGATEIEDDSVLPRDSEGENVEGPGGGDYEGGGGGGSYPGAAGGRGRGHAEAKPWQQEGDWPCPNPSCSNINFSFRGICNRCSTARPAGNMAAFGGGPGGGRGRGRGPGDAGRGRGSGGPPSLFGPSDWNCPMCGNINWAKRTKCNICNTAKPGFNEGGAREGRAGGYKEFDEAEIEETKRRRREMEEDDGEMYDEFGNLKKKFRSKAKVGDSQVGSGLTTGGMGKAGWDMEELGVVEVSRERSKDRNSSWSDRDLSDRGGRDYNQNVESGRSRSRSREVGRGSARGRAVDEWDTRERDRPSDRFRGELAIKDHDRSYHESGKDKFGEELRGRKRLRERDRFLD</sequence>
<evidence type="ECO:0000256" key="2">
    <source>
        <dbReference type="ARBA" id="ARBA00022723"/>
    </source>
</evidence>
<comment type="subcellular location">
    <subcellularLocation>
        <location evidence="1">Nucleus</location>
    </subcellularLocation>
</comment>
<dbReference type="GO" id="GO:0005634">
    <property type="term" value="C:nucleus"/>
    <property type="evidence" value="ECO:0007669"/>
    <property type="project" value="UniProtKB-SubCell"/>
</dbReference>
<keyword evidence="4 10" id="KW-0863">Zinc-finger</keyword>
<keyword evidence="3" id="KW-0677">Repeat</keyword>
<evidence type="ECO:0000256" key="3">
    <source>
        <dbReference type="ARBA" id="ARBA00022737"/>
    </source>
</evidence>
<feature type="compositionally biased region" description="Basic and acidic residues" evidence="11">
    <location>
        <begin position="264"/>
        <end position="287"/>
    </location>
</feature>
<evidence type="ECO:0000313" key="14">
    <source>
        <dbReference type="Proteomes" id="UP000006727"/>
    </source>
</evidence>
<dbReference type="Gene3D" id="4.10.1060.10">
    <property type="entry name" value="Zinc finger, RanBP2-type"/>
    <property type="match status" value="2"/>
</dbReference>
<organism evidence="13 14">
    <name type="scientific">Physcomitrium patens</name>
    <name type="common">Spreading-leaved earth moss</name>
    <name type="synonym">Physcomitrella patens</name>
    <dbReference type="NCBI Taxonomy" id="3218"/>
    <lineage>
        <taxon>Eukaryota</taxon>
        <taxon>Viridiplantae</taxon>
        <taxon>Streptophyta</taxon>
        <taxon>Embryophyta</taxon>
        <taxon>Bryophyta</taxon>
        <taxon>Bryophytina</taxon>
        <taxon>Bryopsida</taxon>
        <taxon>Funariidae</taxon>
        <taxon>Funariales</taxon>
        <taxon>Funariaceae</taxon>
        <taxon>Physcomitrium</taxon>
    </lineage>
</organism>
<reference evidence="13 14" key="2">
    <citation type="journal article" date="2018" name="Plant J.">
        <title>The Physcomitrella patens chromosome-scale assembly reveals moss genome structure and evolution.</title>
        <authorList>
            <person name="Lang D."/>
            <person name="Ullrich K.K."/>
            <person name="Murat F."/>
            <person name="Fuchs J."/>
            <person name="Jenkins J."/>
            <person name="Haas F.B."/>
            <person name="Piednoel M."/>
            <person name="Gundlach H."/>
            <person name="Van Bel M."/>
            <person name="Meyberg R."/>
            <person name="Vives C."/>
            <person name="Morata J."/>
            <person name="Symeonidi A."/>
            <person name="Hiss M."/>
            <person name="Muchero W."/>
            <person name="Kamisugi Y."/>
            <person name="Saleh O."/>
            <person name="Blanc G."/>
            <person name="Decker E.L."/>
            <person name="van Gessel N."/>
            <person name="Grimwood J."/>
            <person name="Hayes R.D."/>
            <person name="Graham S.W."/>
            <person name="Gunter L.E."/>
            <person name="McDaniel S.F."/>
            <person name="Hoernstein S.N.W."/>
            <person name="Larsson A."/>
            <person name="Li F.W."/>
            <person name="Perroud P.F."/>
            <person name="Phillips J."/>
            <person name="Ranjan P."/>
            <person name="Rokshar D.S."/>
            <person name="Rothfels C.J."/>
            <person name="Schneider L."/>
            <person name="Shu S."/>
            <person name="Stevenson D.W."/>
            <person name="Thummler F."/>
            <person name="Tillich M."/>
            <person name="Villarreal Aguilar J.C."/>
            <person name="Widiez T."/>
            <person name="Wong G.K."/>
            <person name="Wymore A."/>
            <person name="Zhang Y."/>
            <person name="Zimmer A.D."/>
            <person name="Quatrano R.S."/>
            <person name="Mayer K.F.X."/>
            <person name="Goodstein D."/>
            <person name="Casacuberta J.M."/>
            <person name="Vandepoele K."/>
            <person name="Reski R."/>
            <person name="Cuming A.C."/>
            <person name="Tuskan G.A."/>
            <person name="Maumus F."/>
            <person name="Salse J."/>
            <person name="Schmutz J."/>
            <person name="Rensing S.A."/>
        </authorList>
    </citation>
    <scope>NUCLEOTIDE SEQUENCE [LARGE SCALE GENOMIC DNA]</scope>
    <source>
        <strain evidence="13 14">cv. Gransden 2004</strain>
    </source>
</reference>
<feature type="region of interest" description="Disordered" evidence="11">
    <location>
        <begin position="117"/>
        <end position="150"/>
    </location>
</feature>
<reference evidence="13 14" key="1">
    <citation type="journal article" date="2008" name="Science">
        <title>The Physcomitrella genome reveals evolutionary insights into the conquest of land by plants.</title>
        <authorList>
            <person name="Rensing S."/>
            <person name="Lang D."/>
            <person name="Zimmer A."/>
            <person name="Terry A."/>
            <person name="Salamov A."/>
            <person name="Shapiro H."/>
            <person name="Nishiyama T."/>
            <person name="Perroud P.-F."/>
            <person name="Lindquist E."/>
            <person name="Kamisugi Y."/>
            <person name="Tanahashi T."/>
            <person name="Sakakibara K."/>
            <person name="Fujita T."/>
            <person name="Oishi K."/>
            <person name="Shin-I T."/>
            <person name="Kuroki Y."/>
            <person name="Toyoda A."/>
            <person name="Suzuki Y."/>
            <person name="Hashimoto A."/>
            <person name="Yamaguchi K."/>
            <person name="Sugano A."/>
            <person name="Kohara Y."/>
            <person name="Fujiyama A."/>
            <person name="Anterola A."/>
            <person name="Aoki S."/>
            <person name="Ashton N."/>
            <person name="Barbazuk W.B."/>
            <person name="Barker E."/>
            <person name="Bennetzen J."/>
            <person name="Bezanilla M."/>
            <person name="Blankenship R."/>
            <person name="Cho S.H."/>
            <person name="Dutcher S."/>
            <person name="Estelle M."/>
            <person name="Fawcett J.A."/>
            <person name="Gundlach H."/>
            <person name="Hanada K."/>
            <person name="Heyl A."/>
            <person name="Hicks K.A."/>
            <person name="Hugh J."/>
            <person name="Lohr M."/>
            <person name="Mayer K."/>
            <person name="Melkozernov A."/>
            <person name="Murata T."/>
            <person name="Nelson D."/>
            <person name="Pils B."/>
            <person name="Prigge M."/>
            <person name="Reiss B."/>
            <person name="Renner T."/>
            <person name="Rombauts S."/>
            <person name="Rushton P."/>
            <person name="Sanderfoot A."/>
            <person name="Schween G."/>
            <person name="Shiu S.-H."/>
            <person name="Stueber K."/>
            <person name="Theodoulou F.L."/>
            <person name="Tu H."/>
            <person name="Van de Peer Y."/>
            <person name="Verrier P.J."/>
            <person name="Waters E."/>
            <person name="Wood A."/>
            <person name="Yang L."/>
            <person name="Cove D."/>
            <person name="Cuming A."/>
            <person name="Hasebe M."/>
            <person name="Lucas S."/>
            <person name="Mishler D.B."/>
            <person name="Reski R."/>
            <person name="Grigoriev I."/>
            <person name="Quatrano R.S."/>
            <person name="Boore J.L."/>
        </authorList>
    </citation>
    <scope>NUCLEOTIDE SEQUENCE [LARGE SCALE GENOMIC DNA]</scope>
    <source>
        <strain evidence="13 14">cv. Gransden 2004</strain>
    </source>
</reference>
<dbReference type="FunFam" id="4.10.1060.10:FF:000004">
    <property type="entry name" value="Zinc finger Ran-binding domain-containing protein 2"/>
    <property type="match status" value="1"/>
</dbReference>
<dbReference type="Gramene" id="Pp3c17_960V3.4">
    <property type="protein sequence ID" value="Pp3c17_960V3.4"/>
    <property type="gene ID" value="Pp3c17_960"/>
</dbReference>
<dbReference type="PROSITE" id="PS01358">
    <property type="entry name" value="ZF_RANBP2_1"/>
    <property type="match status" value="2"/>
</dbReference>
<dbReference type="Gramene" id="Pp3c17_960V3.3">
    <property type="protein sequence ID" value="Pp3c17_960V3.3"/>
    <property type="gene ID" value="Pp3c17_960"/>
</dbReference>
<dbReference type="EnsemblPlants" id="Pp3c17_960V3.2">
    <property type="protein sequence ID" value="Pp3c17_960V3.2"/>
    <property type="gene ID" value="Pp3c17_960"/>
</dbReference>
<dbReference type="GO" id="GO:0003723">
    <property type="term" value="F:RNA binding"/>
    <property type="evidence" value="ECO:0007669"/>
    <property type="project" value="UniProtKB-KW"/>
</dbReference>
<evidence type="ECO:0000256" key="8">
    <source>
        <dbReference type="ARBA" id="ARBA00058775"/>
    </source>
</evidence>
<feature type="compositionally biased region" description="Gly residues" evidence="11">
    <location>
        <begin position="119"/>
        <end position="144"/>
    </location>
</feature>
<dbReference type="SUPFAM" id="SSF90209">
    <property type="entry name" value="Ran binding protein zinc finger-like"/>
    <property type="match status" value="2"/>
</dbReference>
<dbReference type="PANTHER" id="PTHR12999">
    <property type="entry name" value="ZINC FINGER RAN-BINDING DOMAIN-CONTAINING PROTEIN 2 ZRANB2-RELATED"/>
    <property type="match status" value="1"/>
</dbReference>
<evidence type="ECO:0000313" key="13">
    <source>
        <dbReference type="EnsemblPlants" id="Pp3c17_960V3.3"/>
    </source>
</evidence>
<dbReference type="EnsemblPlants" id="Pp3c17_960V3.3">
    <property type="protein sequence ID" value="Pp3c17_960V3.3"/>
    <property type="gene ID" value="Pp3c17_960"/>
</dbReference>
<dbReference type="InParanoid" id="A0A7I4BG33"/>
<dbReference type="GO" id="GO:0008270">
    <property type="term" value="F:zinc ion binding"/>
    <property type="evidence" value="ECO:0007669"/>
    <property type="project" value="UniProtKB-KW"/>
</dbReference>
<protein>
    <recommendedName>
        <fullName evidence="12">RanBP2-type domain-containing protein</fullName>
    </recommendedName>
</protein>
<evidence type="ECO:0000256" key="10">
    <source>
        <dbReference type="PROSITE-ProRule" id="PRU00322"/>
    </source>
</evidence>
<keyword evidence="7" id="KW-0539">Nucleus</keyword>
<feature type="domain" description="RanBP2-type" evidence="12">
    <location>
        <begin position="82"/>
        <end position="113"/>
    </location>
</feature>
<evidence type="ECO:0000259" key="12">
    <source>
        <dbReference type="PROSITE" id="PS50199"/>
    </source>
</evidence>
<evidence type="ECO:0000256" key="1">
    <source>
        <dbReference type="ARBA" id="ARBA00004123"/>
    </source>
</evidence>
<evidence type="ECO:0000256" key="5">
    <source>
        <dbReference type="ARBA" id="ARBA00022833"/>
    </source>
</evidence>
<dbReference type="AlphaFoldDB" id="A0A7I4BG33"/>
<dbReference type="EMBL" id="ABEU02000017">
    <property type="status" value="NOT_ANNOTATED_CDS"/>
    <property type="molecule type" value="Genomic_DNA"/>
</dbReference>
<evidence type="ECO:0000256" key="6">
    <source>
        <dbReference type="ARBA" id="ARBA00022884"/>
    </source>
</evidence>
<feature type="domain" description="RanBP2-type" evidence="12">
    <location>
        <begin position="150"/>
        <end position="179"/>
    </location>
</feature>
<evidence type="ECO:0000256" key="9">
    <source>
        <dbReference type="ARBA" id="ARBA00061442"/>
    </source>
</evidence>
<dbReference type="InterPro" id="IPR036443">
    <property type="entry name" value="Znf_RanBP2_sf"/>
</dbReference>
<dbReference type="InterPro" id="IPR001876">
    <property type="entry name" value="Znf_RanBP2"/>
</dbReference>
<dbReference type="FunFam" id="4.10.1060.10:FF:000008">
    <property type="entry name" value="TATA-binding protein-associated factor 2N isoform X1"/>
    <property type="match status" value="1"/>
</dbReference>
<dbReference type="Gramene" id="Pp3c17_960V3.2">
    <property type="protein sequence ID" value="Pp3c17_960V3.2"/>
    <property type="gene ID" value="Pp3c17_960"/>
</dbReference>
<feature type="region of interest" description="Disordered" evidence="11">
    <location>
        <begin position="1"/>
        <end position="83"/>
    </location>
</feature>
<keyword evidence="2" id="KW-0479">Metal-binding</keyword>
<keyword evidence="5" id="KW-0862">Zinc</keyword>
<comment type="similarity">
    <text evidence="9">Belongs to the TAF15 family.</text>
</comment>
<name>A0A7I4BG33_PHYPA</name>
<feature type="compositionally biased region" description="Basic and acidic residues" evidence="11">
    <location>
        <begin position="313"/>
        <end position="355"/>
    </location>
</feature>
<proteinExistence type="inferred from homology"/>
<evidence type="ECO:0000256" key="7">
    <source>
        <dbReference type="ARBA" id="ARBA00023242"/>
    </source>
</evidence>
<dbReference type="Pfam" id="PF00641">
    <property type="entry name" value="Zn_ribbon_RanBP"/>
    <property type="match status" value="2"/>
</dbReference>
<dbReference type="FunCoup" id="A0A7I4BG33">
    <property type="interactions" value="1154"/>
</dbReference>
<dbReference type="PROSITE" id="PS50199">
    <property type="entry name" value="ZF_RANBP2_2"/>
    <property type="match status" value="2"/>
</dbReference>
<accession>A0A7I4BG33</accession>
<feature type="compositionally biased region" description="Gly residues" evidence="11">
    <location>
        <begin position="48"/>
        <end position="70"/>
    </location>
</feature>
<evidence type="ECO:0000256" key="4">
    <source>
        <dbReference type="ARBA" id="ARBA00022771"/>
    </source>
</evidence>
<dbReference type="PANTHER" id="PTHR12999:SF17">
    <property type="entry name" value="ZINC FINGER RAN-BINDING DOMAIN-CONTAINING PROTEIN 2"/>
    <property type="match status" value="1"/>
</dbReference>
<comment type="function">
    <text evidence="8">TAFs are components of the transcription factor IID (TFIID) complex that is essential for mediating regulation of RNA polymerase transcription.</text>
</comment>
<dbReference type="SMART" id="SM00547">
    <property type="entry name" value="ZnF_RBZ"/>
    <property type="match status" value="2"/>
</dbReference>
<keyword evidence="6" id="KW-0694">RNA-binding</keyword>